<dbReference type="EMBL" id="LLXH01000649">
    <property type="protein sequence ID" value="PKC64326.1"/>
    <property type="molecule type" value="Genomic_DNA"/>
</dbReference>
<dbReference type="AlphaFoldDB" id="A0A2N0RLY5"/>
<comment type="caution">
    <text evidence="2">The sequence shown here is derived from an EMBL/GenBank/DDBJ whole genome shotgun (WGS) entry which is preliminary data.</text>
</comment>
<reference evidence="2 3" key="2">
    <citation type="submission" date="2017-10" db="EMBL/GenBank/DDBJ databases">
        <title>Genome analyses suggest a sexual origin of heterokaryosis in a supposedly ancient asexual fungus.</title>
        <authorList>
            <person name="Corradi N."/>
            <person name="Sedzielewska K."/>
            <person name="Noel J."/>
            <person name="Charron P."/>
            <person name="Farinelli L."/>
            <person name="Marton T."/>
            <person name="Kruger M."/>
            <person name="Pelin A."/>
            <person name="Brachmann A."/>
            <person name="Corradi N."/>
        </authorList>
    </citation>
    <scope>NUCLEOTIDE SEQUENCE [LARGE SCALE GENOMIC DNA]</scope>
    <source>
        <strain evidence="2 3">A1</strain>
    </source>
</reference>
<dbReference type="Gene3D" id="3.40.50.300">
    <property type="entry name" value="P-loop containing nucleotide triphosphate hydrolases"/>
    <property type="match status" value="1"/>
</dbReference>
<gene>
    <name evidence="2" type="ORF">RhiirA1_462594</name>
</gene>
<dbReference type="InterPro" id="IPR027417">
    <property type="entry name" value="P-loop_NTPase"/>
</dbReference>
<protein>
    <recommendedName>
        <fullName evidence="1">NrS-1 polymerase-like helicase domain-containing protein</fullName>
    </recommendedName>
</protein>
<feature type="domain" description="NrS-1 polymerase-like helicase" evidence="1">
    <location>
        <begin position="431"/>
        <end position="542"/>
    </location>
</feature>
<accession>A0A2N0RLY5</accession>
<organism evidence="2 3">
    <name type="scientific">Rhizophagus irregularis</name>
    <dbReference type="NCBI Taxonomy" id="588596"/>
    <lineage>
        <taxon>Eukaryota</taxon>
        <taxon>Fungi</taxon>
        <taxon>Fungi incertae sedis</taxon>
        <taxon>Mucoromycota</taxon>
        <taxon>Glomeromycotina</taxon>
        <taxon>Glomeromycetes</taxon>
        <taxon>Glomerales</taxon>
        <taxon>Glomeraceae</taxon>
        <taxon>Rhizophagus</taxon>
    </lineage>
</organism>
<dbReference type="Pfam" id="PF19263">
    <property type="entry name" value="DUF5906"/>
    <property type="match status" value="1"/>
</dbReference>
<evidence type="ECO:0000313" key="2">
    <source>
        <dbReference type="EMBL" id="PKC64326.1"/>
    </source>
</evidence>
<proteinExistence type="predicted"/>
<name>A0A2N0RLY5_9GLOM</name>
<evidence type="ECO:0000313" key="3">
    <source>
        <dbReference type="Proteomes" id="UP000232688"/>
    </source>
</evidence>
<dbReference type="Proteomes" id="UP000232688">
    <property type="component" value="Unassembled WGS sequence"/>
</dbReference>
<dbReference type="VEuPathDB" id="FungiDB:RhiirA1_462594"/>
<dbReference type="InterPro" id="IPR045455">
    <property type="entry name" value="NrS-1_pol-like_helicase"/>
</dbReference>
<feature type="non-terminal residue" evidence="2">
    <location>
        <position position="654"/>
    </location>
</feature>
<evidence type="ECO:0000259" key="1">
    <source>
        <dbReference type="Pfam" id="PF19263"/>
    </source>
</evidence>
<dbReference type="VEuPathDB" id="FungiDB:RhiirFUN_019962"/>
<reference evidence="2 3" key="1">
    <citation type="submission" date="2017-10" db="EMBL/GenBank/DDBJ databases">
        <title>Extensive intraspecific genome diversity in a model arbuscular mycorrhizal fungus.</title>
        <authorList>
            <person name="Chen E.C.H."/>
            <person name="Morin E."/>
            <person name="Baudet D."/>
            <person name="Noel J."/>
            <person name="Ndikumana S."/>
            <person name="Charron P."/>
            <person name="St-Onge C."/>
            <person name="Giorgi J."/>
            <person name="Grigoriev I.V."/>
            <person name="Roux C."/>
            <person name="Martin F.M."/>
            <person name="Corradi N."/>
        </authorList>
    </citation>
    <scope>NUCLEOTIDE SEQUENCE [LARGE SCALE GENOMIC DNA]</scope>
    <source>
        <strain evidence="2 3">A1</strain>
    </source>
</reference>
<sequence>MTQSDFFEDAPAPYYCGFKASDIGQCQYKIRDNNVRPRHFLGADNEDGIEAILLEREGHSLHEIIDGDEPLRPIIDFDLRREVYDSLDPKLSGKEILESLILAFTKTCHEIFPEWENKTRTIASSSDTQKMSYHISTFGMRLKNIAQVSVFTELVRKKLPVGLQKKGIIDNIANIGSFKSFSLRMLGTPKYDKKKEEHVRIKKAIYPKDGTIFDFMIRPPNDDSRIIDSPLLTISEPEVKRYPTKGNEITNADIENDQAEFDFIETLLRDNSIEGYTLSFPSDNIPDLFPLKILIWILKHKDPENGLYFDMGAELKLAKFEIKIIEYGGEAVKLKSLIDQAVIKGLIVYEDYNFLPYPINVSQPVTDFFNLFLGFLAKPAPEINKEIMNPILWHVLNIICDGNEELNEYIWNWWAYLVQKPQKKPRTILVLKSTLQQCGKNIITDFIGDKVLGQHLHYATSDLEKILGRFNSAIQARKLIVMNETGMSNGDWHRFNGHLKSLITEGKVSIERKGLELKRLNDFAGYMVTSNQDAPLKIDIGDSRIVCFDVSARCRGNIPYFDQLGEILDHPDAPGVVMSYLLSRDLSKFKPGKIPSTKMKEDTMRDQLPSPIRFIIDYITSRAEGGTSTQSRTSLYQKYLEWCGENGEKLLTSK</sequence>